<protein>
    <recommendedName>
        <fullName evidence="8">Golgi to ER traffic protein 2</fullName>
    </recommendedName>
</protein>
<sequence>MAEISEAEKRQRLRERRAAKIKNGASRLGKITGDYSEVPKQTPAPQAPPAATTTSSSSSNRISQSFDDKDPEIEDISKFEPIDEVKDLDPSSDAKQFEQMLEKMLSSPKHQHDGPTTAGIGEGSEFDIFAKLLGTQGADSGIFPPSGQNNNNEDYEYETKLSEYNKILNDQFKAKFMMLRLVIMMGLSIWFYQFKGFHSSSSEILRIKAIDSGFIEIWSSFEILFTGIYAMNLNKIKDSHYNYNSKILNIMGMVPDMILPSYWKDKIRWVVKYQELINLIIFDLSCVIFILGVLSGLHSIQV</sequence>
<dbReference type="AlphaFoldDB" id="A0A1E3P1D9"/>
<keyword evidence="1 5" id="KW-0812">Transmembrane</keyword>
<dbReference type="EMBL" id="KV454211">
    <property type="protein sequence ID" value="ODQ59271.1"/>
    <property type="molecule type" value="Genomic_DNA"/>
</dbReference>
<feature type="compositionally biased region" description="Basic and acidic residues" evidence="4">
    <location>
        <begin position="75"/>
        <end position="89"/>
    </location>
</feature>
<feature type="compositionally biased region" description="Basic and acidic residues" evidence="4">
    <location>
        <begin position="1"/>
        <end position="10"/>
    </location>
</feature>
<evidence type="ECO:0000256" key="4">
    <source>
        <dbReference type="SAM" id="MobiDB-lite"/>
    </source>
</evidence>
<dbReference type="Proteomes" id="UP000094112">
    <property type="component" value="Unassembled WGS sequence"/>
</dbReference>
<evidence type="ECO:0000256" key="5">
    <source>
        <dbReference type="SAM" id="Phobius"/>
    </source>
</evidence>
<dbReference type="RefSeq" id="XP_019038478.1">
    <property type="nucleotide sequence ID" value="XM_019184950.1"/>
</dbReference>
<evidence type="ECO:0000313" key="7">
    <source>
        <dbReference type="Proteomes" id="UP000094112"/>
    </source>
</evidence>
<evidence type="ECO:0000313" key="6">
    <source>
        <dbReference type="EMBL" id="ODQ59271.1"/>
    </source>
</evidence>
<evidence type="ECO:0000256" key="1">
    <source>
        <dbReference type="ARBA" id="ARBA00022692"/>
    </source>
</evidence>
<dbReference type="GeneID" id="30202196"/>
<feature type="compositionally biased region" description="Basic residues" evidence="4">
    <location>
        <begin position="11"/>
        <end position="20"/>
    </location>
</feature>
<keyword evidence="2 5" id="KW-1133">Transmembrane helix</keyword>
<feature type="region of interest" description="Disordered" evidence="4">
    <location>
        <begin position="1"/>
        <end position="90"/>
    </location>
</feature>
<feature type="transmembrane region" description="Helical" evidence="5">
    <location>
        <begin position="176"/>
        <end position="193"/>
    </location>
</feature>
<proteinExistence type="predicted"/>
<name>A0A1E3P1D9_WICAA</name>
<gene>
    <name evidence="6" type="ORF">WICANDRAFT_79792</name>
</gene>
<evidence type="ECO:0000256" key="2">
    <source>
        <dbReference type="ARBA" id="ARBA00022989"/>
    </source>
</evidence>
<reference evidence="6 7" key="1">
    <citation type="journal article" date="2016" name="Proc. Natl. Acad. Sci. U.S.A.">
        <title>Comparative genomics of biotechnologically important yeasts.</title>
        <authorList>
            <person name="Riley R."/>
            <person name="Haridas S."/>
            <person name="Wolfe K.H."/>
            <person name="Lopes M.R."/>
            <person name="Hittinger C.T."/>
            <person name="Goeker M."/>
            <person name="Salamov A.A."/>
            <person name="Wisecaver J.H."/>
            <person name="Long T.M."/>
            <person name="Calvey C.H."/>
            <person name="Aerts A.L."/>
            <person name="Barry K.W."/>
            <person name="Choi C."/>
            <person name="Clum A."/>
            <person name="Coughlan A.Y."/>
            <person name="Deshpande S."/>
            <person name="Douglass A.P."/>
            <person name="Hanson S.J."/>
            <person name="Klenk H.-P."/>
            <person name="LaButti K.M."/>
            <person name="Lapidus A."/>
            <person name="Lindquist E.A."/>
            <person name="Lipzen A.M."/>
            <person name="Meier-Kolthoff J.P."/>
            <person name="Ohm R.A."/>
            <person name="Otillar R.P."/>
            <person name="Pangilinan J.L."/>
            <person name="Peng Y."/>
            <person name="Rokas A."/>
            <person name="Rosa C.A."/>
            <person name="Scheuner C."/>
            <person name="Sibirny A.A."/>
            <person name="Slot J.C."/>
            <person name="Stielow J.B."/>
            <person name="Sun H."/>
            <person name="Kurtzman C.P."/>
            <person name="Blackwell M."/>
            <person name="Grigoriev I.V."/>
            <person name="Jeffries T.W."/>
        </authorList>
    </citation>
    <scope>NUCLEOTIDE SEQUENCE [LARGE SCALE GENOMIC DNA]</scope>
    <source>
        <strain evidence="7">ATCC 58044 / CBS 1984 / NCYC 433 / NRRL Y-366-8</strain>
    </source>
</reference>
<evidence type="ECO:0000256" key="3">
    <source>
        <dbReference type="ARBA" id="ARBA00023136"/>
    </source>
</evidence>
<dbReference type="STRING" id="683960.A0A1E3P1D9"/>
<dbReference type="PANTHER" id="PTHR28263:SF1">
    <property type="entry name" value="GOLGI TO ER TRAFFIC PROTEIN 2"/>
    <property type="match status" value="1"/>
</dbReference>
<dbReference type="GO" id="GO:0006890">
    <property type="term" value="P:retrograde vesicle-mediated transport, Golgi to endoplasmic reticulum"/>
    <property type="evidence" value="ECO:0007669"/>
    <property type="project" value="TreeGrafter"/>
</dbReference>
<dbReference type="Pfam" id="PF08690">
    <property type="entry name" value="GET2"/>
    <property type="match status" value="1"/>
</dbReference>
<keyword evidence="7" id="KW-1185">Reference proteome</keyword>
<evidence type="ECO:0008006" key="8">
    <source>
        <dbReference type="Google" id="ProtNLM"/>
    </source>
</evidence>
<feature type="compositionally biased region" description="Low complexity" evidence="4">
    <location>
        <begin position="41"/>
        <end position="59"/>
    </location>
</feature>
<dbReference type="PANTHER" id="PTHR28263">
    <property type="entry name" value="GOLGI TO ER TRAFFIC PROTEIN 2"/>
    <property type="match status" value="1"/>
</dbReference>
<accession>A0A1E3P1D9</accession>
<organism evidence="6 7">
    <name type="scientific">Wickerhamomyces anomalus (strain ATCC 58044 / CBS 1984 / NCYC 433 / NRRL Y-366-8)</name>
    <name type="common">Yeast</name>
    <name type="synonym">Hansenula anomala</name>
    <dbReference type="NCBI Taxonomy" id="683960"/>
    <lineage>
        <taxon>Eukaryota</taxon>
        <taxon>Fungi</taxon>
        <taxon>Dikarya</taxon>
        <taxon>Ascomycota</taxon>
        <taxon>Saccharomycotina</taxon>
        <taxon>Saccharomycetes</taxon>
        <taxon>Phaffomycetales</taxon>
        <taxon>Wickerhamomycetaceae</taxon>
        <taxon>Wickerhamomyces</taxon>
    </lineage>
</organism>
<keyword evidence="3 5" id="KW-0472">Membrane</keyword>
<feature type="transmembrane region" description="Helical" evidence="5">
    <location>
        <begin position="213"/>
        <end position="231"/>
    </location>
</feature>
<dbReference type="InterPro" id="IPR028143">
    <property type="entry name" value="Get2/sif1"/>
</dbReference>
<feature type="transmembrane region" description="Helical" evidence="5">
    <location>
        <begin position="276"/>
        <end position="297"/>
    </location>
</feature>
<dbReference type="OrthoDB" id="4097053at2759"/>